<protein>
    <recommendedName>
        <fullName evidence="3">Sensor domain-containing protein</fullName>
    </recommendedName>
</protein>
<dbReference type="EMBL" id="JBHSRD010000004">
    <property type="protein sequence ID" value="MFC6007953.1"/>
    <property type="molecule type" value="Genomic_DNA"/>
</dbReference>
<evidence type="ECO:0000313" key="2">
    <source>
        <dbReference type="Proteomes" id="UP001596189"/>
    </source>
</evidence>
<sequence>MFAQPSTSKLISLVAAIAVGVLVGLVALLLGGCGARTSDAGSPGTPGSTARSANALLVGADDLPAGFAASAGQASTYRQQVCGVDLEPTKPVQTASARFSQGPLGPFVEQRVRVYDDDSATDVLADLREALKTCGSYDLPASGSSAAVRVAVQPLDVPQLGDESVAWRQAPDTQLPITTDVVLIRSGRTVALVTSYALKQAPDAATATQAATAAADLLHG</sequence>
<keyword evidence="2" id="KW-1185">Reference proteome</keyword>
<comment type="caution">
    <text evidence="1">The sequence shown here is derived from an EMBL/GenBank/DDBJ whole genome shotgun (WGS) entry which is preliminary data.</text>
</comment>
<gene>
    <name evidence="1" type="ORF">ACFQDO_12530</name>
</gene>
<proteinExistence type="predicted"/>
<organism evidence="1 2">
    <name type="scientific">Angustibacter luteus</name>
    <dbReference type="NCBI Taxonomy" id="658456"/>
    <lineage>
        <taxon>Bacteria</taxon>
        <taxon>Bacillati</taxon>
        <taxon>Actinomycetota</taxon>
        <taxon>Actinomycetes</taxon>
        <taxon>Kineosporiales</taxon>
        <taxon>Kineosporiaceae</taxon>
    </lineage>
</organism>
<dbReference type="RefSeq" id="WP_345715357.1">
    <property type="nucleotide sequence ID" value="NZ_BAABFP010000002.1"/>
</dbReference>
<accession>A0ABW1JH01</accession>
<dbReference type="Proteomes" id="UP001596189">
    <property type="component" value="Unassembled WGS sequence"/>
</dbReference>
<evidence type="ECO:0008006" key="3">
    <source>
        <dbReference type="Google" id="ProtNLM"/>
    </source>
</evidence>
<reference evidence="2" key="1">
    <citation type="journal article" date="2019" name="Int. J. Syst. Evol. Microbiol.">
        <title>The Global Catalogue of Microorganisms (GCM) 10K type strain sequencing project: providing services to taxonomists for standard genome sequencing and annotation.</title>
        <authorList>
            <consortium name="The Broad Institute Genomics Platform"/>
            <consortium name="The Broad Institute Genome Sequencing Center for Infectious Disease"/>
            <person name="Wu L."/>
            <person name="Ma J."/>
        </authorList>
    </citation>
    <scope>NUCLEOTIDE SEQUENCE [LARGE SCALE GENOMIC DNA]</scope>
    <source>
        <strain evidence="2">KACC 14249</strain>
    </source>
</reference>
<name>A0ABW1JH01_9ACTN</name>
<evidence type="ECO:0000313" key="1">
    <source>
        <dbReference type="EMBL" id="MFC6007953.1"/>
    </source>
</evidence>